<dbReference type="STRING" id="1573173.A0A167BMB6"/>
<dbReference type="InterPro" id="IPR013087">
    <property type="entry name" value="Znf_C2H2_type"/>
</dbReference>
<sequence length="337" mass="36626">MEFHAENRGLIHPSQPSQPICTSSLMRGRARYRAWARSSCEPKRGSPVVSCDRTTPGDIDAFWAGDIPAATGCWESLVGEEEANVLCDNPESCGVCVWDAVTTEAGGSGALPSTLAGREPHQDYDECSTFAWLGEGNLSLTPTIDACASGPVPLWAPYGPLDLSLPLTPGAVYPTRPLGLVDPTIGETGSTGATTGMCPEATDPLYGHPEPPQTEYTCNLMEPVETLGSLPNKPRLAARCPFPGCASKLLFTRQCDLTKHYKQHFRRFFCRAEGCSMSASMSSNAKQAGLAAGFSTNKDRLRHEKMHNPSVVCEQCGRLFSREDNYRDHFRRLHSRA</sequence>
<accession>A0A167BMB6</accession>
<protein>
    <submittedName>
        <fullName evidence="3">C2h2 type zinc finger protein</fullName>
    </submittedName>
</protein>
<evidence type="ECO:0000313" key="4">
    <source>
        <dbReference type="Proteomes" id="UP000076584"/>
    </source>
</evidence>
<dbReference type="SMART" id="SM00355">
    <property type="entry name" value="ZnF_C2H2"/>
    <property type="match status" value="3"/>
</dbReference>
<organism evidence="3 4">
    <name type="scientific">Colletotrichum incanum</name>
    <name type="common">Soybean anthracnose fungus</name>
    <dbReference type="NCBI Taxonomy" id="1573173"/>
    <lineage>
        <taxon>Eukaryota</taxon>
        <taxon>Fungi</taxon>
        <taxon>Dikarya</taxon>
        <taxon>Ascomycota</taxon>
        <taxon>Pezizomycotina</taxon>
        <taxon>Sordariomycetes</taxon>
        <taxon>Hypocreomycetidae</taxon>
        <taxon>Glomerellales</taxon>
        <taxon>Glomerellaceae</taxon>
        <taxon>Colletotrichum</taxon>
        <taxon>Colletotrichum spaethianum species complex</taxon>
    </lineage>
</organism>
<evidence type="ECO:0000256" key="1">
    <source>
        <dbReference type="PROSITE-ProRule" id="PRU00042"/>
    </source>
</evidence>
<comment type="caution">
    <text evidence="3">The sequence shown here is derived from an EMBL/GenBank/DDBJ whole genome shotgun (WGS) entry which is preliminary data.</text>
</comment>
<proteinExistence type="predicted"/>
<name>A0A167BMB6_COLIC</name>
<reference evidence="3 4" key="1">
    <citation type="submission" date="2015-06" db="EMBL/GenBank/DDBJ databases">
        <title>Survival trade-offs in plant roots during colonization by closely related pathogenic and mutualistic fungi.</title>
        <authorList>
            <person name="Hacquard S."/>
            <person name="Kracher B."/>
            <person name="Hiruma K."/>
            <person name="Weinman A."/>
            <person name="Muench P."/>
            <person name="Garrido Oter R."/>
            <person name="Ver Loren van Themaat E."/>
            <person name="Dallerey J.-F."/>
            <person name="Damm U."/>
            <person name="Henrissat B."/>
            <person name="Lespinet O."/>
            <person name="Thon M."/>
            <person name="Kemen E."/>
            <person name="McHardy A.C."/>
            <person name="Schulze-Lefert P."/>
            <person name="O'Connell R.J."/>
        </authorList>
    </citation>
    <scope>NUCLEOTIDE SEQUENCE [LARGE SCALE GENOMIC DNA]</scope>
    <source>
        <strain evidence="3 4">MAFF 238704</strain>
    </source>
</reference>
<dbReference type="PROSITE" id="PS50157">
    <property type="entry name" value="ZINC_FINGER_C2H2_2"/>
    <property type="match status" value="1"/>
</dbReference>
<evidence type="ECO:0000313" key="3">
    <source>
        <dbReference type="EMBL" id="KZL81491.1"/>
    </source>
</evidence>
<dbReference type="PROSITE" id="PS00028">
    <property type="entry name" value="ZINC_FINGER_C2H2_1"/>
    <property type="match status" value="1"/>
</dbReference>
<dbReference type="GO" id="GO:0008270">
    <property type="term" value="F:zinc ion binding"/>
    <property type="evidence" value="ECO:0007669"/>
    <property type="project" value="UniProtKB-KW"/>
</dbReference>
<dbReference type="Gene3D" id="3.30.160.60">
    <property type="entry name" value="Classic Zinc Finger"/>
    <property type="match status" value="1"/>
</dbReference>
<keyword evidence="1" id="KW-0863">Zinc-finger</keyword>
<feature type="domain" description="C2H2-type" evidence="2">
    <location>
        <begin position="311"/>
        <end position="337"/>
    </location>
</feature>
<dbReference type="EMBL" id="LFIW01001629">
    <property type="protein sequence ID" value="KZL81491.1"/>
    <property type="molecule type" value="Genomic_DNA"/>
</dbReference>
<keyword evidence="1" id="KW-0479">Metal-binding</keyword>
<dbReference type="AlphaFoldDB" id="A0A167BMB6"/>
<keyword evidence="1" id="KW-0862">Zinc</keyword>
<gene>
    <name evidence="3" type="ORF">CI238_11895</name>
</gene>
<dbReference type="Proteomes" id="UP000076584">
    <property type="component" value="Unassembled WGS sequence"/>
</dbReference>
<keyword evidence="4" id="KW-1185">Reference proteome</keyword>
<evidence type="ECO:0000259" key="2">
    <source>
        <dbReference type="PROSITE" id="PS50157"/>
    </source>
</evidence>